<accession>A0ABT6JN54</accession>
<evidence type="ECO:0000313" key="14">
    <source>
        <dbReference type="EMBL" id="MDH5832118.1"/>
    </source>
</evidence>
<gene>
    <name evidence="14" type="ORF">QFW80_16490</name>
</gene>
<feature type="signal peptide" evidence="13">
    <location>
        <begin position="1"/>
        <end position="21"/>
    </location>
</feature>
<keyword evidence="5" id="KW-0349">Heme</keyword>
<dbReference type="PANTHER" id="PTHR38604:SF1">
    <property type="entry name" value="PERIPLASMIC NITRATE REDUCTASE, ELECTRON TRANSFER SUBUNIT"/>
    <property type="match status" value="1"/>
</dbReference>
<evidence type="ECO:0000256" key="2">
    <source>
        <dbReference type="ARBA" id="ARBA00007368"/>
    </source>
</evidence>
<keyword evidence="6" id="KW-0479">Metal-binding</keyword>
<comment type="subcellular location">
    <subcellularLocation>
        <location evidence="1">Periplasm</location>
    </subcellularLocation>
</comment>
<keyword evidence="7 13" id="KW-0732">Signal</keyword>
<keyword evidence="8" id="KW-0574">Periplasm</keyword>
<proteinExistence type="inferred from homology"/>
<dbReference type="Gene3D" id="1.10.1130.10">
    <property type="entry name" value="Flavocytochrome C3, Chain A"/>
    <property type="match status" value="1"/>
</dbReference>
<dbReference type="EMBL" id="JARXRN010000029">
    <property type="protein sequence ID" value="MDH5832118.1"/>
    <property type="molecule type" value="Genomic_DNA"/>
</dbReference>
<evidence type="ECO:0000256" key="7">
    <source>
        <dbReference type="ARBA" id="ARBA00022729"/>
    </source>
</evidence>
<protein>
    <recommendedName>
        <fullName evidence="3">Periplasmic nitrate reductase, electron transfer subunit</fullName>
    </recommendedName>
    <alternativeName>
        <fullName evidence="11">Diheme cytochrome c NapB</fullName>
    </alternativeName>
</protein>
<dbReference type="PROSITE" id="PS51257">
    <property type="entry name" value="PROKAR_LIPOPROTEIN"/>
    <property type="match status" value="1"/>
</dbReference>
<dbReference type="Proteomes" id="UP001156831">
    <property type="component" value="Unassembled WGS sequence"/>
</dbReference>
<sequence>MRARRLLLVAAALAAVLSACGRDREPRPQVVAPAPEVGARGNPATDIDGLRRHVPITTEVTPLPMAVVENFDRRRGRAYPMQPPTIPHSIDGYQVDLNSNRCMLCHARSTAAQFQAPEVSVTHYMDRNDQFLAEISPRRYFCVQCHVVQTDAEPLVANGFRDIDSLLRDERAAQAAQARQ</sequence>
<dbReference type="SUPFAM" id="SSF48695">
    <property type="entry name" value="Multiheme cytochromes"/>
    <property type="match status" value="1"/>
</dbReference>
<evidence type="ECO:0000256" key="4">
    <source>
        <dbReference type="ARBA" id="ARBA00022448"/>
    </source>
</evidence>
<dbReference type="PANTHER" id="PTHR38604">
    <property type="entry name" value="PERIPLASMIC NITRATE REDUCTASE, ELECTRON TRANSFER SUBUNIT"/>
    <property type="match status" value="1"/>
</dbReference>
<evidence type="ECO:0000256" key="12">
    <source>
        <dbReference type="SAM" id="MobiDB-lite"/>
    </source>
</evidence>
<name>A0ABT6JN54_9GAMM</name>
<evidence type="ECO:0000256" key="6">
    <source>
        <dbReference type="ARBA" id="ARBA00022723"/>
    </source>
</evidence>
<feature type="region of interest" description="Disordered" evidence="12">
    <location>
        <begin position="24"/>
        <end position="48"/>
    </location>
</feature>
<dbReference type="InterPro" id="IPR005591">
    <property type="entry name" value="NapB"/>
</dbReference>
<keyword evidence="15" id="KW-1185">Reference proteome</keyword>
<evidence type="ECO:0000313" key="15">
    <source>
        <dbReference type="Proteomes" id="UP001156831"/>
    </source>
</evidence>
<keyword evidence="4" id="KW-0813">Transport</keyword>
<evidence type="ECO:0000256" key="11">
    <source>
        <dbReference type="ARBA" id="ARBA00031832"/>
    </source>
</evidence>
<dbReference type="InterPro" id="IPR036280">
    <property type="entry name" value="Multihaem_cyt_sf"/>
</dbReference>
<dbReference type="RefSeq" id="WP_280603124.1">
    <property type="nucleotide sequence ID" value="NZ_JARXRN010000029.1"/>
</dbReference>
<evidence type="ECO:0000256" key="9">
    <source>
        <dbReference type="ARBA" id="ARBA00022982"/>
    </source>
</evidence>
<evidence type="ECO:0000256" key="5">
    <source>
        <dbReference type="ARBA" id="ARBA00022617"/>
    </source>
</evidence>
<evidence type="ECO:0000256" key="8">
    <source>
        <dbReference type="ARBA" id="ARBA00022764"/>
    </source>
</evidence>
<evidence type="ECO:0000256" key="13">
    <source>
        <dbReference type="SAM" id="SignalP"/>
    </source>
</evidence>
<evidence type="ECO:0000256" key="1">
    <source>
        <dbReference type="ARBA" id="ARBA00004418"/>
    </source>
</evidence>
<keyword evidence="10" id="KW-0408">Iron</keyword>
<feature type="chain" id="PRO_5046822995" description="Periplasmic nitrate reductase, electron transfer subunit" evidence="13">
    <location>
        <begin position="22"/>
        <end position="180"/>
    </location>
</feature>
<reference evidence="14 15" key="1">
    <citation type="submission" date="2023-04" db="EMBL/GenBank/DDBJ databases">
        <title>Luteimonas sp. M1R5S18.</title>
        <authorList>
            <person name="Sun J.-Q."/>
        </authorList>
    </citation>
    <scope>NUCLEOTIDE SEQUENCE [LARGE SCALE GENOMIC DNA]</scope>
    <source>
        <strain evidence="14 15">M1R5S18</strain>
    </source>
</reference>
<organism evidence="14 15">
    <name type="scientific">Luteimonas rhizosphaericola</name>
    <dbReference type="NCBI Taxonomy" id="3042024"/>
    <lineage>
        <taxon>Bacteria</taxon>
        <taxon>Pseudomonadati</taxon>
        <taxon>Pseudomonadota</taxon>
        <taxon>Gammaproteobacteria</taxon>
        <taxon>Lysobacterales</taxon>
        <taxon>Lysobacteraceae</taxon>
        <taxon>Luteimonas</taxon>
    </lineage>
</organism>
<keyword evidence="9" id="KW-0249">Electron transport</keyword>
<dbReference type="Pfam" id="PF03892">
    <property type="entry name" value="NapB"/>
    <property type="match status" value="1"/>
</dbReference>
<comment type="caution">
    <text evidence="14">The sequence shown here is derived from an EMBL/GenBank/DDBJ whole genome shotgun (WGS) entry which is preliminary data.</text>
</comment>
<comment type="similarity">
    <text evidence="2">Belongs to the NapB family.</text>
</comment>
<evidence type="ECO:0000256" key="3">
    <source>
        <dbReference type="ARBA" id="ARBA00013773"/>
    </source>
</evidence>
<evidence type="ECO:0000256" key="10">
    <source>
        <dbReference type="ARBA" id="ARBA00023004"/>
    </source>
</evidence>